<evidence type="ECO:0000256" key="2">
    <source>
        <dbReference type="SAM" id="MobiDB-lite"/>
    </source>
</evidence>
<evidence type="ECO:0000259" key="4">
    <source>
        <dbReference type="Pfam" id="PF24564"/>
    </source>
</evidence>
<dbReference type="PANTHER" id="PTHR36681">
    <property type="entry name" value="NUCLEAR GTPASE, GERMINAL CENTER-ASSOCIATED, TANDEM DUPLICATE 3"/>
    <property type="match status" value="1"/>
</dbReference>
<feature type="compositionally biased region" description="Polar residues" evidence="2">
    <location>
        <begin position="119"/>
        <end position="137"/>
    </location>
</feature>
<dbReference type="InterPro" id="IPR056024">
    <property type="entry name" value="DUF7605"/>
</dbReference>
<feature type="compositionally biased region" description="Polar residues" evidence="2">
    <location>
        <begin position="144"/>
        <end position="153"/>
    </location>
</feature>
<gene>
    <name evidence="5" type="ORF">Z518_03442</name>
</gene>
<dbReference type="STRING" id="1442369.A0A0D2JHF4"/>
<dbReference type="Pfam" id="PF24564">
    <property type="entry name" value="DUF7605"/>
    <property type="match status" value="1"/>
</dbReference>
<accession>A0A0D2JHF4</accession>
<keyword evidence="6" id="KW-1185">Reference proteome</keyword>
<organism evidence="5 6">
    <name type="scientific">Rhinocladiella mackenziei CBS 650.93</name>
    <dbReference type="NCBI Taxonomy" id="1442369"/>
    <lineage>
        <taxon>Eukaryota</taxon>
        <taxon>Fungi</taxon>
        <taxon>Dikarya</taxon>
        <taxon>Ascomycota</taxon>
        <taxon>Pezizomycotina</taxon>
        <taxon>Eurotiomycetes</taxon>
        <taxon>Chaetothyriomycetidae</taxon>
        <taxon>Chaetothyriales</taxon>
        <taxon>Herpotrichiellaceae</taxon>
        <taxon>Rhinocladiella</taxon>
    </lineage>
</organism>
<proteinExistence type="predicted"/>
<feature type="compositionally biased region" description="Basic and acidic residues" evidence="2">
    <location>
        <begin position="223"/>
        <end position="237"/>
    </location>
</feature>
<dbReference type="InterPro" id="IPR045063">
    <property type="entry name" value="Dynamin_N"/>
</dbReference>
<reference evidence="5 6" key="1">
    <citation type="submission" date="2015-01" db="EMBL/GenBank/DDBJ databases">
        <title>The Genome Sequence of Rhinocladiella mackenzie CBS 650.93.</title>
        <authorList>
            <consortium name="The Broad Institute Genomics Platform"/>
            <person name="Cuomo C."/>
            <person name="de Hoog S."/>
            <person name="Gorbushina A."/>
            <person name="Stielow B."/>
            <person name="Teixiera M."/>
            <person name="Abouelleil A."/>
            <person name="Chapman S.B."/>
            <person name="Priest M."/>
            <person name="Young S.K."/>
            <person name="Wortman J."/>
            <person name="Nusbaum C."/>
            <person name="Birren B."/>
        </authorList>
    </citation>
    <scope>NUCLEOTIDE SEQUENCE [LARGE SCALE GENOMIC DNA]</scope>
    <source>
        <strain evidence="5 6">CBS 650.93</strain>
    </source>
</reference>
<evidence type="ECO:0000256" key="1">
    <source>
        <dbReference type="SAM" id="Coils"/>
    </source>
</evidence>
<sequence length="1052" mass="117133">MSPRTHTPPSDSDPSMSRQCTPSTSNASQSASVPVAFDPDPDIPLPSIEGEPDLGSSLTAHNNSTPRARTPSFSISPPTSEENTSFPPSVSPTYGANPPARSQISGIGERVGNLVLSGESATRQSSSRETISTPSRSGQDHSSSRLTTPTNEGYSPPGSTIDGIAGVMANVQLGSKPRSPTPGNYLDPRSPSPGVIHRDGSRSPRSASRRRSGSHVDQTPHNVADEEPPHERFHEPEFQRELAHSRDLVGDLVNILASSSLHNESESRIRTLYLQAVDLSRFQHPSTRTVGLVGDSGVGKSSLLNSLLDFEGFARTSNSGAACTCVATEYHYHEHNSFALEIEYFTLDELREQLTELLQSYRHYHLREPDDNRMTADERHELEEKAKTAQAAQDTFRAAFRDHLAHSDRFLLDEPEENVVQTLLTWAMSSGLPLTKGPGGNPRKEVFDDARKCSDHLMGLTSEPISPNEPSKWPFIRKIKVYLNAYILSKGLILVDLPGLRDLNAARLRITERYLLKCDEIFAICYIGRATTDAGVEGVFKLARRASLSRIGIICTKSDDILADEAQRDWEGDTKMKISNMTREIGNLQTDLDTIEAEISELSFDSDAVDDEENQQLRRLTARSRKIKLKNYLITTRNQRVTDALQTMYQNQIPRADLPVFCVSNVDYWEHRARPKVESWPFLCLSGIPEVRKHCLSLVAASQLHAATEYVTNAIPALLGSVELWVQSGSGSVSAERKQAIRNALDEIERELDTVSFYGKKFSRMLVHFPKKKVHYANGRAVQRSDQWSRAALNATSEWEGWHPNSYSAFCRNYGNYSTIAAGSHCWNVEATQTMITQMATPWQAFHQNLLALQANLSRTIEGSFDRAIAQSNATSVPTGSLRTLTATLRHRQAMLVSHVDKLGDEFQDDISILQTDLFSGIRSSFVGQLMEPSYNTCKNDSGRGSDARRKSTMRQGFGSNQLFPNIRRKFRNRISELSRDLDHQIQEAIATHLTVVQRDLDTLRNENVALESESHPEFRRRLEEAVHRIREQMESALAVFSPLRLSTAGTG</sequence>
<dbReference type="RefSeq" id="XP_013275921.1">
    <property type="nucleotide sequence ID" value="XM_013420467.1"/>
</dbReference>
<evidence type="ECO:0000259" key="3">
    <source>
        <dbReference type="Pfam" id="PF00350"/>
    </source>
</evidence>
<dbReference type="Pfam" id="PF00350">
    <property type="entry name" value="Dynamin_N"/>
    <property type="match status" value="1"/>
</dbReference>
<dbReference type="OrthoDB" id="3598281at2759"/>
<dbReference type="HOGENOM" id="CLU_010389_0_0_1"/>
<dbReference type="AlphaFoldDB" id="A0A0D2JHF4"/>
<feature type="compositionally biased region" description="Polar residues" evidence="2">
    <location>
        <begin position="1"/>
        <end position="32"/>
    </location>
</feature>
<dbReference type="Gene3D" id="3.40.50.300">
    <property type="entry name" value="P-loop containing nucleotide triphosphate hydrolases"/>
    <property type="match status" value="2"/>
</dbReference>
<feature type="compositionally biased region" description="Basic and acidic residues" evidence="2">
    <location>
        <begin position="941"/>
        <end position="950"/>
    </location>
</feature>
<feature type="coiled-coil region" evidence="1">
    <location>
        <begin position="347"/>
        <end position="392"/>
    </location>
</feature>
<dbReference type="EMBL" id="KN847476">
    <property type="protein sequence ID" value="KIX08785.1"/>
    <property type="molecule type" value="Genomic_DNA"/>
</dbReference>
<feature type="region of interest" description="Disordered" evidence="2">
    <location>
        <begin position="1"/>
        <end position="237"/>
    </location>
</feature>
<feature type="domain" description="Dynamin N-terminal" evidence="3">
    <location>
        <begin position="290"/>
        <end position="534"/>
    </location>
</feature>
<keyword evidence="1" id="KW-0175">Coiled coil</keyword>
<feature type="compositionally biased region" description="Polar residues" evidence="2">
    <location>
        <begin position="56"/>
        <end position="105"/>
    </location>
</feature>
<dbReference type="SUPFAM" id="SSF52540">
    <property type="entry name" value="P-loop containing nucleoside triphosphate hydrolases"/>
    <property type="match status" value="1"/>
</dbReference>
<evidence type="ECO:0000313" key="6">
    <source>
        <dbReference type="Proteomes" id="UP000053617"/>
    </source>
</evidence>
<feature type="region of interest" description="Disordered" evidence="2">
    <location>
        <begin position="937"/>
        <end position="959"/>
    </location>
</feature>
<name>A0A0D2JHF4_9EURO</name>
<protein>
    <submittedName>
        <fullName evidence="5">Rhinocladiella mackenziei CBS 650.93 unplaced genomic scaffold supercont1.2, whole genome shotgun sequence</fullName>
    </submittedName>
</protein>
<dbReference type="PANTHER" id="PTHR36681:SF3">
    <property type="entry name" value="NUCLEAR GTPASE, GERMINAL CENTER-ASSOCIATED, TANDEM DUPLICATE 3"/>
    <property type="match status" value="1"/>
</dbReference>
<feature type="domain" description="DUF7605" evidence="4">
    <location>
        <begin position="783"/>
        <end position="964"/>
    </location>
</feature>
<evidence type="ECO:0000313" key="5">
    <source>
        <dbReference type="EMBL" id="KIX08785.1"/>
    </source>
</evidence>
<dbReference type="GeneID" id="25291513"/>
<dbReference type="Proteomes" id="UP000053617">
    <property type="component" value="Unassembled WGS sequence"/>
</dbReference>
<feature type="coiled-coil region" evidence="1">
    <location>
        <begin position="968"/>
        <end position="1040"/>
    </location>
</feature>
<dbReference type="VEuPathDB" id="FungiDB:Z518_03442"/>
<dbReference type="InterPro" id="IPR027417">
    <property type="entry name" value="P-loop_NTPase"/>
</dbReference>